<evidence type="ECO:0000313" key="8">
    <source>
        <dbReference type="EMBL" id="MFC7618541.1"/>
    </source>
</evidence>
<evidence type="ECO:0000256" key="5">
    <source>
        <dbReference type="SAM" id="MobiDB-lite"/>
    </source>
</evidence>
<comment type="similarity">
    <text evidence="2">Belongs to the glycosyltransferase 2 family.</text>
</comment>
<dbReference type="InterPro" id="IPR045699">
    <property type="entry name" value="GlfT2_C"/>
</dbReference>
<dbReference type="InterPro" id="IPR040492">
    <property type="entry name" value="GlfT2_N"/>
</dbReference>
<comment type="pathway">
    <text evidence="1">Cell wall biogenesis; cell wall polysaccharide biosynthesis.</text>
</comment>
<dbReference type="GO" id="GO:0016757">
    <property type="term" value="F:glycosyltransferase activity"/>
    <property type="evidence" value="ECO:0007669"/>
    <property type="project" value="UniProtKB-KW"/>
</dbReference>
<feature type="domain" description="Galactofuranosyltransferase GlfT2 N-terminal" evidence="6">
    <location>
        <begin position="14"/>
        <end position="125"/>
    </location>
</feature>
<gene>
    <name evidence="8" type="ORF">ACFQV2_39595</name>
</gene>
<dbReference type="PANTHER" id="PTHR43179">
    <property type="entry name" value="RHAMNOSYLTRANSFERASE WBBL"/>
    <property type="match status" value="1"/>
</dbReference>
<name>A0ABW2TYH5_9PSEU</name>
<evidence type="ECO:0000259" key="7">
    <source>
        <dbReference type="Pfam" id="PF19320"/>
    </source>
</evidence>
<keyword evidence="9" id="KW-1185">Reference proteome</keyword>
<protein>
    <submittedName>
        <fullName evidence="8">Glycosyltransferase</fullName>
        <ecNumber evidence="8">2.4.-.-</ecNumber>
    </submittedName>
</protein>
<comment type="caution">
    <text evidence="8">The sequence shown here is derived from an EMBL/GenBank/DDBJ whole genome shotgun (WGS) entry which is preliminary data.</text>
</comment>
<dbReference type="SUPFAM" id="SSF53448">
    <property type="entry name" value="Nucleotide-diphospho-sugar transferases"/>
    <property type="match status" value="2"/>
</dbReference>
<accession>A0ABW2TYH5</accession>
<keyword evidence="4 8" id="KW-0808">Transferase</keyword>
<organism evidence="8 9">
    <name type="scientific">Actinokineospora soli</name>
    <dbReference type="NCBI Taxonomy" id="1048753"/>
    <lineage>
        <taxon>Bacteria</taxon>
        <taxon>Bacillati</taxon>
        <taxon>Actinomycetota</taxon>
        <taxon>Actinomycetes</taxon>
        <taxon>Pseudonocardiales</taxon>
        <taxon>Pseudonocardiaceae</taxon>
        <taxon>Actinokineospora</taxon>
    </lineage>
</organism>
<dbReference type="Pfam" id="PF17994">
    <property type="entry name" value="Glft2_N"/>
    <property type="match status" value="2"/>
</dbReference>
<feature type="region of interest" description="Disordered" evidence="5">
    <location>
        <begin position="584"/>
        <end position="605"/>
    </location>
</feature>
<feature type="domain" description="Galactofuranosyltransferase-2 C-terminal" evidence="7">
    <location>
        <begin position="413"/>
        <end position="580"/>
    </location>
</feature>
<evidence type="ECO:0000256" key="1">
    <source>
        <dbReference type="ARBA" id="ARBA00004776"/>
    </source>
</evidence>
<evidence type="ECO:0000313" key="9">
    <source>
        <dbReference type="Proteomes" id="UP001596512"/>
    </source>
</evidence>
<evidence type="ECO:0000259" key="6">
    <source>
        <dbReference type="Pfam" id="PF17994"/>
    </source>
</evidence>
<proteinExistence type="inferred from homology"/>
<dbReference type="PANTHER" id="PTHR43179:SF12">
    <property type="entry name" value="GALACTOFURANOSYLTRANSFERASE GLFT2"/>
    <property type="match status" value="1"/>
</dbReference>
<dbReference type="Pfam" id="PF19320">
    <property type="entry name" value="GlfT2_domain3"/>
    <property type="match status" value="2"/>
</dbReference>
<evidence type="ECO:0000256" key="2">
    <source>
        <dbReference type="ARBA" id="ARBA00006739"/>
    </source>
</evidence>
<evidence type="ECO:0000256" key="4">
    <source>
        <dbReference type="ARBA" id="ARBA00022679"/>
    </source>
</evidence>
<dbReference type="EMBL" id="JBHTEY010000004">
    <property type="protein sequence ID" value="MFC7618541.1"/>
    <property type="molecule type" value="Genomic_DNA"/>
</dbReference>
<feature type="domain" description="Galactofuranosyltransferase GlfT2 N-terminal" evidence="6">
    <location>
        <begin position="614"/>
        <end position="755"/>
    </location>
</feature>
<feature type="domain" description="Galactofuranosyltransferase-2 C-terminal" evidence="7">
    <location>
        <begin position="1031"/>
        <end position="1227"/>
    </location>
</feature>
<reference evidence="9" key="1">
    <citation type="journal article" date="2019" name="Int. J. Syst. Evol. Microbiol.">
        <title>The Global Catalogue of Microorganisms (GCM) 10K type strain sequencing project: providing services to taxonomists for standard genome sequencing and annotation.</title>
        <authorList>
            <consortium name="The Broad Institute Genomics Platform"/>
            <consortium name="The Broad Institute Genome Sequencing Center for Infectious Disease"/>
            <person name="Wu L."/>
            <person name="Ma J."/>
        </authorList>
    </citation>
    <scope>NUCLEOTIDE SEQUENCE [LARGE SCALE GENOMIC DNA]</scope>
    <source>
        <strain evidence="9">JCM 17695</strain>
    </source>
</reference>
<sequence>MPDELYAEVVAGSAARSRTRLTLGPHSQATTDSYFGRFPASYWQRWTGVDEVVAELTVTGSGKVSLVASDMDGEPRTVAAEVVTDAAGATVRLVGKLTMFLDGGFLWVDLATEDATLAVDGLNWTVASPATVPPTSIVICTFNRADDCVATLGALSSDQAALDHLEHVYVVDQGTDTVESRPAFADVEKALDGRLRYLRQPNLGGAGGFGRGMYEITESGSDANVFLMDDDILCEPEIVVRMSAFAACTSAPTIVGGQMLRLLHPTRLYAGAEYADFGGLVPGQVVKDGLNDVDLLAEAEDADGLPTGKPNRGDKRVDADYNAWWSCLIPADVVRRLGLPLPLFFQWDDVEYGYRARAHGVPTVTLPGAAVWHADFDWKDADKWNEYFAVRNAMVVSALHSETDPKVVARTLLARVVRYLVGMQYGLAATIIKGAEDFLRGPEIFADGGAAAAAGIRKERAKYPDTVLHKPSEIEGTLPMIRSAGSPSMTRMVLIKRLVFLALGRSVHAQGIVPASDAAWWHTSQFDKVVVTDASQEGVRIRTRDRALTVELAKRAARVARALVRETPRLRAEYRAAVPRSPAARTGAGCTTCDPRPGYPPAGGETVTTHRSVLQRVIMPRDADPLDVRPLYLDEPDNVHSHVDSRFAVTVPASARVSFASYFNAFPASYWKRWTRVTEVTLRMRVRGGGRVDVYRSKPNGDQVHVRGEVVRSGSEWTEVALPVDLAPFEDGGWIWFDAFTDDATLQIADAAWTTGLELPDRKLSIGTTTFNRVDDLIASLFALAEDQKVLDLVTKVFVADQGSKRVKDHPRFAEAKQVLGGRLELIEQGNLGGSGGFSRGMFEGVEHTDADQIMLMDDDIALEPDSILRASAFAAAAANPVIVGSQMLNLQAKSRLHSMGEVIDRGAVLWRAAPGARVDHDFGAEPLRATRDLHRRIDSSYNGWWMCLFPREVIERNGLPLPLFIKWDDAEYSMRALDKGVPTVTLPGSAVWHMPWTDKNDTSDWTAYYHLRNRLVVAALYADHDLRKTLLKQGLRTTVRRLLSMEYSTVAVELKAVEDFMAGPDRMFDTLGTTLPEIQALRKQYADAQTESSAGAFPPPTLDALHAEGLLRPPVHPVKIAAQASKALLHNMRPPAPGAAERPQVNVPAGKALWFLLGNLDSATVSNPDGSGVAFRRRDPAQFRELSKRAAATYRKLITDWPRLKEQYRAAFDDLTSVESWRKVFEAQ</sequence>
<dbReference type="Gene3D" id="3.90.550.60">
    <property type="match status" value="2"/>
</dbReference>
<dbReference type="Pfam" id="PF13641">
    <property type="entry name" value="Glyco_tranf_2_3"/>
    <property type="match status" value="2"/>
</dbReference>
<keyword evidence="3 8" id="KW-0328">Glycosyltransferase</keyword>
<dbReference type="InterPro" id="IPR029044">
    <property type="entry name" value="Nucleotide-diphossugar_trans"/>
</dbReference>
<dbReference type="Proteomes" id="UP001596512">
    <property type="component" value="Unassembled WGS sequence"/>
</dbReference>
<dbReference type="EC" id="2.4.-.-" evidence="8"/>
<evidence type="ECO:0000256" key="3">
    <source>
        <dbReference type="ARBA" id="ARBA00022676"/>
    </source>
</evidence>